<gene>
    <name evidence="3" type="ORF">ABUL08_25960</name>
    <name evidence="2" type="ORF">VK199_25880</name>
</gene>
<dbReference type="EMBL" id="CP157762">
    <property type="protein sequence ID" value="XBP92991.1"/>
    <property type="molecule type" value="Genomic_DNA"/>
</dbReference>
<reference evidence="2" key="1">
    <citation type="submission" date="2024-01" db="EMBL/GenBank/DDBJ databases">
        <title>The genome sequence of Micromonospora mangrovi CCTCC AA 2012012.</title>
        <authorList>
            <person name="Gao J."/>
        </authorList>
    </citation>
    <scope>NUCLEOTIDE SEQUENCE</scope>
    <source>
        <strain evidence="2">CCTCC AA 2012012</strain>
    </source>
</reference>
<dbReference type="AlphaFoldDB" id="A0AAU7M6D5"/>
<dbReference type="RefSeq" id="WP_350932617.1">
    <property type="nucleotide sequence ID" value="NZ_CP157762.1"/>
</dbReference>
<reference evidence="3" key="2">
    <citation type="submission" date="2024-06" db="EMBL/GenBank/DDBJ databases">
        <title>Micromonospora mangrovi CCTCC AA 2012012 genome sequences.</title>
        <authorList>
            <person name="Gao J."/>
        </authorList>
    </citation>
    <scope>NUCLEOTIDE SEQUENCE</scope>
    <source>
        <strain evidence="3">CCTCC AA 2012012</strain>
    </source>
</reference>
<feature type="region of interest" description="Disordered" evidence="1">
    <location>
        <begin position="43"/>
        <end position="73"/>
    </location>
</feature>
<evidence type="ECO:0000313" key="3">
    <source>
        <dbReference type="EMBL" id="XCH73688.1"/>
    </source>
</evidence>
<evidence type="ECO:0000256" key="1">
    <source>
        <dbReference type="SAM" id="MobiDB-lite"/>
    </source>
</evidence>
<organism evidence="2">
    <name type="scientific">Micromonospora sp. CCTCC AA 2012012</name>
    <dbReference type="NCBI Taxonomy" id="3111921"/>
    <lineage>
        <taxon>Bacteria</taxon>
        <taxon>Bacillati</taxon>
        <taxon>Actinomycetota</taxon>
        <taxon>Actinomycetes</taxon>
        <taxon>Micromonosporales</taxon>
        <taxon>Micromonosporaceae</taxon>
        <taxon>Micromonospora</taxon>
    </lineage>
</organism>
<proteinExistence type="predicted"/>
<feature type="compositionally biased region" description="Basic and acidic residues" evidence="1">
    <location>
        <begin position="63"/>
        <end position="73"/>
    </location>
</feature>
<protein>
    <recommendedName>
        <fullName evidence="4">HNH endonuclease</fullName>
    </recommendedName>
</protein>
<dbReference type="EMBL" id="CP159342">
    <property type="protein sequence ID" value="XCH73688.1"/>
    <property type="molecule type" value="Genomic_DNA"/>
</dbReference>
<evidence type="ECO:0008006" key="4">
    <source>
        <dbReference type="Google" id="ProtNLM"/>
    </source>
</evidence>
<sequence>MPRRPARPTVLPHRYVRQDGVPEDPWSKLAPCRECHKVGRAGDVQHPDELTAMPPTPPAAQELEDRILGEREW</sequence>
<name>A0AAU7M6D5_9ACTN</name>
<evidence type="ECO:0000313" key="2">
    <source>
        <dbReference type="EMBL" id="XBP92991.1"/>
    </source>
</evidence>
<accession>A0AAU7M6D5</accession>